<feature type="non-terminal residue" evidence="1">
    <location>
        <position position="1"/>
    </location>
</feature>
<comment type="caution">
    <text evidence="1">The sequence shown here is derived from an EMBL/GenBank/DDBJ whole genome shotgun (WGS) entry which is preliminary data.</text>
</comment>
<reference evidence="1 2" key="1">
    <citation type="journal article" date="2020" name="Genome Biol. Evol.">
        <title>Comparative genomics of strictly vertically transmitted, feminizing microsporidia endosymbionts of amphipod crustaceans.</title>
        <authorList>
            <person name="Cormier A."/>
            <person name="Chebbi M.A."/>
            <person name="Giraud I."/>
            <person name="Wattier R."/>
            <person name="Teixeira M."/>
            <person name="Gilbert C."/>
            <person name="Rigaud T."/>
            <person name="Cordaux R."/>
        </authorList>
    </citation>
    <scope>NUCLEOTIDE SEQUENCE [LARGE SCALE GENOMIC DNA]</scope>
    <source>
        <strain evidence="1 2">Ou3-Ou53</strain>
    </source>
</reference>
<gene>
    <name evidence="1" type="ORF">NGRA_2832</name>
</gene>
<protein>
    <submittedName>
        <fullName evidence="1">Uncharacterized protein</fullName>
    </submittedName>
</protein>
<accession>A0A9P6KXC0</accession>
<evidence type="ECO:0000313" key="2">
    <source>
        <dbReference type="Proteomes" id="UP000740883"/>
    </source>
</evidence>
<proteinExistence type="predicted"/>
<dbReference type="AlphaFoldDB" id="A0A9P6KXC0"/>
<evidence type="ECO:0000313" key="1">
    <source>
        <dbReference type="EMBL" id="KAF9761140.1"/>
    </source>
</evidence>
<keyword evidence="2" id="KW-1185">Reference proteome</keyword>
<sequence length="116" mass="13247">NEKDLTSLGTSEIVQNDDSIPNATEEDFILQPSVLQGYLDRMNKHASVHNSIYDFNVGDKVIVAKNFDNNIKTKKLKLSSFYTDEVIITEILSNNRVKIKDNNKEEIIMMSKIKKV</sequence>
<name>A0A9P6KXC0_9MICR</name>
<dbReference type="Proteomes" id="UP000740883">
    <property type="component" value="Unassembled WGS sequence"/>
</dbReference>
<dbReference type="EMBL" id="SBJO01000409">
    <property type="protein sequence ID" value="KAF9761140.1"/>
    <property type="molecule type" value="Genomic_DNA"/>
</dbReference>
<dbReference type="OrthoDB" id="2200293at2759"/>
<organism evidence="1 2">
    <name type="scientific">Nosema granulosis</name>
    <dbReference type="NCBI Taxonomy" id="83296"/>
    <lineage>
        <taxon>Eukaryota</taxon>
        <taxon>Fungi</taxon>
        <taxon>Fungi incertae sedis</taxon>
        <taxon>Microsporidia</taxon>
        <taxon>Nosematidae</taxon>
        <taxon>Nosema</taxon>
    </lineage>
</organism>